<keyword evidence="2" id="KW-1185">Reference proteome</keyword>
<sequence length="42" mass="4481">MVWVLSLSDLDLSTQALTAEKHYTAFGVCQELVGGEAPASNQ</sequence>
<name>A0ABP7H8Q0_9FLAO</name>
<dbReference type="Proteomes" id="UP001500748">
    <property type="component" value="Unassembled WGS sequence"/>
</dbReference>
<proteinExistence type="predicted"/>
<evidence type="ECO:0000313" key="2">
    <source>
        <dbReference type="Proteomes" id="UP001500748"/>
    </source>
</evidence>
<evidence type="ECO:0000313" key="1">
    <source>
        <dbReference type="EMBL" id="GAA3784746.1"/>
    </source>
</evidence>
<accession>A0ABP7H8Q0</accession>
<comment type="caution">
    <text evidence="1">The sequence shown here is derived from an EMBL/GenBank/DDBJ whole genome shotgun (WGS) entry which is preliminary data.</text>
</comment>
<dbReference type="EMBL" id="BAABDU010000012">
    <property type="protein sequence ID" value="GAA3784746.1"/>
    <property type="molecule type" value="Genomic_DNA"/>
</dbReference>
<organism evidence="1 2">
    <name type="scientific">Flavobacterium ginsengiterrae</name>
    <dbReference type="NCBI Taxonomy" id="871695"/>
    <lineage>
        <taxon>Bacteria</taxon>
        <taxon>Pseudomonadati</taxon>
        <taxon>Bacteroidota</taxon>
        <taxon>Flavobacteriia</taxon>
        <taxon>Flavobacteriales</taxon>
        <taxon>Flavobacteriaceae</taxon>
        <taxon>Flavobacterium</taxon>
    </lineage>
</organism>
<gene>
    <name evidence="1" type="ORF">GCM10022423_47690</name>
</gene>
<protein>
    <submittedName>
        <fullName evidence="1">Uncharacterized protein</fullName>
    </submittedName>
</protein>
<reference evidence="2" key="1">
    <citation type="journal article" date="2019" name="Int. J. Syst. Evol. Microbiol.">
        <title>The Global Catalogue of Microorganisms (GCM) 10K type strain sequencing project: providing services to taxonomists for standard genome sequencing and annotation.</title>
        <authorList>
            <consortium name="The Broad Institute Genomics Platform"/>
            <consortium name="The Broad Institute Genome Sequencing Center for Infectious Disease"/>
            <person name="Wu L."/>
            <person name="Ma J."/>
        </authorList>
    </citation>
    <scope>NUCLEOTIDE SEQUENCE [LARGE SCALE GENOMIC DNA]</scope>
    <source>
        <strain evidence="2">JCM 17337</strain>
    </source>
</reference>